<accession>A0A1H2LIE1</accession>
<feature type="transmembrane region" description="Helical" evidence="1">
    <location>
        <begin position="54"/>
        <end position="73"/>
    </location>
</feature>
<name>A0A1H2LIE1_9ACTO</name>
<dbReference type="RefSeq" id="WP_091281134.1">
    <property type="nucleotide sequence ID" value="NZ_JABAPK010000002.1"/>
</dbReference>
<dbReference type="Proteomes" id="UP000214355">
    <property type="component" value="Chromosome I"/>
</dbReference>
<dbReference type="GeneID" id="65344978"/>
<evidence type="ECO:0000313" key="2">
    <source>
        <dbReference type="EMBL" id="SDU80574.1"/>
    </source>
</evidence>
<keyword evidence="1" id="KW-0812">Transmembrane</keyword>
<evidence type="ECO:0000256" key="1">
    <source>
        <dbReference type="SAM" id="Phobius"/>
    </source>
</evidence>
<sequence length="199" mass="21428">MSITAGSLQYLLPIIERIVRFPGKIVVVASGIVTALALAMGWAAGRTAESVVSWWPFIISVIFAVAVATFGVLRFRLAQAVDSSIDKMTQSLAGSDDVTIINPDGTYVDANTHTFDDEVARVRASQRRRDAQAAAAHKRNVFFPRIEAAQRAAIAGAGGVENAPYLKYDVRIILLSAILSIVAIPVGIFTFVVSLIIWL</sequence>
<protein>
    <submittedName>
        <fullName evidence="2">Uncharacterized protein</fullName>
    </submittedName>
</protein>
<feature type="transmembrane region" description="Helical" evidence="1">
    <location>
        <begin position="172"/>
        <end position="198"/>
    </location>
</feature>
<organism evidence="2 3">
    <name type="scientific">Arcanobacterium phocae</name>
    <dbReference type="NCBI Taxonomy" id="131112"/>
    <lineage>
        <taxon>Bacteria</taxon>
        <taxon>Bacillati</taxon>
        <taxon>Actinomycetota</taxon>
        <taxon>Actinomycetes</taxon>
        <taxon>Actinomycetales</taxon>
        <taxon>Actinomycetaceae</taxon>
        <taxon>Arcanobacterium</taxon>
    </lineage>
</organism>
<keyword evidence="1" id="KW-1133">Transmembrane helix</keyword>
<proteinExistence type="predicted"/>
<dbReference type="STRING" id="131112.SAMN04489737_1244"/>
<gene>
    <name evidence="2" type="ORF">SAMN04489737_1244</name>
</gene>
<dbReference type="EMBL" id="LT629804">
    <property type="protein sequence ID" value="SDU80574.1"/>
    <property type="molecule type" value="Genomic_DNA"/>
</dbReference>
<keyword evidence="1" id="KW-0472">Membrane</keyword>
<dbReference type="AlphaFoldDB" id="A0A1H2LIE1"/>
<keyword evidence="3" id="KW-1185">Reference proteome</keyword>
<evidence type="ECO:0000313" key="3">
    <source>
        <dbReference type="Proteomes" id="UP000214355"/>
    </source>
</evidence>
<feature type="transmembrane region" description="Helical" evidence="1">
    <location>
        <begin position="21"/>
        <end position="42"/>
    </location>
</feature>
<reference evidence="3" key="1">
    <citation type="submission" date="2016-10" db="EMBL/GenBank/DDBJ databases">
        <authorList>
            <person name="Varghese N."/>
            <person name="Submissions S."/>
        </authorList>
    </citation>
    <scope>NUCLEOTIDE SEQUENCE [LARGE SCALE GENOMIC DNA]</scope>
    <source>
        <strain evidence="3">DSM 10002</strain>
    </source>
</reference>